<name>A0A7M7PYH2_NASVI</name>
<dbReference type="KEGG" id="nvi:103317781"/>
<dbReference type="AlphaFoldDB" id="A0A7M7PYH2"/>
<dbReference type="EnsemblMetazoa" id="XM_031921261">
    <property type="protein sequence ID" value="XP_031777121"/>
    <property type="gene ID" value="LOC103317781"/>
</dbReference>
<reference evidence="2" key="1">
    <citation type="submission" date="2021-01" db="UniProtKB">
        <authorList>
            <consortium name="EnsemblMetazoa"/>
        </authorList>
    </citation>
    <scope>IDENTIFICATION</scope>
</reference>
<accession>A0A7M7PYH2</accession>
<dbReference type="InterPro" id="IPR013761">
    <property type="entry name" value="SAM/pointed_sf"/>
</dbReference>
<proteinExistence type="predicted"/>
<evidence type="ECO:0000313" key="2">
    <source>
        <dbReference type="EnsemblMetazoa" id="XP_031777121"/>
    </source>
</evidence>
<dbReference type="Gene3D" id="1.10.150.50">
    <property type="entry name" value="Transcription Factor, Ets-1"/>
    <property type="match status" value="1"/>
</dbReference>
<protein>
    <submittedName>
        <fullName evidence="2">Uncharacterized protein</fullName>
    </submittedName>
</protein>
<feature type="signal peptide" evidence="1">
    <location>
        <begin position="1"/>
        <end position="22"/>
    </location>
</feature>
<organism evidence="2 3">
    <name type="scientific">Nasonia vitripennis</name>
    <name type="common">Parasitic wasp</name>
    <dbReference type="NCBI Taxonomy" id="7425"/>
    <lineage>
        <taxon>Eukaryota</taxon>
        <taxon>Metazoa</taxon>
        <taxon>Ecdysozoa</taxon>
        <taxon>Arthropoda</taxon>
        <taxon>Hexapoda</taxon>
        <taxon>Insecta</taxon>
        <taxon>Pterygota</taxon>
        <taxon>Neoptera</taxon>
        <taxon>Endopterygota</taxon>
        <taxon>Hymenoptera</taxon>
        <taxon>Apocrita</taxon>
        <taxon>Proctotrupomorpha</taxon>
        <taxon>Chalcidoidea</taxon>
        <taxon>Pteromalidae</taxon>
        <taxon>Pteromalinae</taxon>
        <taxon>Nasonia</taxon>
    </lineage>
</organism>
<dbReference type="GeneID" id="103317781"/>
<dbReference type="Proteomes" id="UP000002358">
    <property type="component" value="Chromosome 1"/>
</dbReference>
<dbReference type="InParanoid" id="A0A7M7PYH2"/>
<evidence type="ECO:0000256" key="1">
    <source>
        <dbReference type="SAM" id="SignalP"/>
    </source>
</evidence>
<keyword evidence="1" id="KW-0732">Signal</keyword>
<evidence type="ECO:0000313" key="3">
    <source>
        <dbReference type="Proteomes" id="UP000002358"/>
    </source>
</evidence>
<keyword evidence="3" id="KW-1185">Reference proteome</keyword>
<sequence>MHFYIKLLFYVSLVFNALYVLDELVDDRTLLRLTGTDLRLMNIKTGPAYKILEIIEDSSAMVECIVQEDGSIIASESNNCTDEEVSQEIMQKPSCSTDSPQASVSKLIKVFFLTSFMNMYT</sequence>
<feature type="chain" id="PRO_5029608443" evidence="1">
    <location>
        <begin position="23"/>
        <end position="121"/>
    </location>
</feature>
<dbReference type="RefSeq" id="XP_031777121.1">
    <property type="nucleotide sequence ID" value="XM_031921261.1"/>
</dbReference>